<protein>
    <recommendedName>
        <fullName evidence="3">DNA polymerase III subunit delta</fullName>
    </recommendedName>
</protein>
<dbReference type="Gene3D" id="3.40.50.300">
    <property type="entry name" value="P-loop containing nucleotide triphosphate hydrolases"/>
    <property type="match status" value="1"/>
</dbReference>
<comment type="caution">
    <text evidence="1">The sequence shown here is derived from an EMBL/GenBank/DDBJ whole genome shotgun (WGS) entry which is preliminary data.</text>
</comment>
<dbReference type="AlphaFoldDB" id="A0A2H0NFH8"/>
<dbReference type="Proteomes" id="UP000230707">
    <property type="component" value="Unassembled WGS sequence"/>
</dbReference>
<dbReference type="InterPro" id="IPR027417">
    <property type="entry name" value="P-loop_NTPase"/>
</dbReference>
<organism evidence="1 2">
    <name type="scientific">Candidatus Gottesmanbacteria bacterium CG11_big_fil_rev_8_21_14_0_20_37_11</name>
    <dbReference type="NCBI Taxonomy" id="1974575"/>
    <lineage>
        <taxon>Bacteria</taxon>
        <taxon>Candidatus Gottesmaniibacteriota</taxon>
    </lineage>
</organism>
<name>A0A2H0NFH8_9BACT</name>
<dbReference type="PANTHER" id="PTHR11669:SF8">
    <property type="entry name" value="DNA POLYMERASE III SUBUNIT DELTA"/>
    <property type="match status" value="1"/>
</dbReference>
<dbReference type="PANTHER" id="PTHR11669">
    <property type="entry name" value="REPLICATION FACTOR C / DNA POLYMERASE III GAMMA-TAU SUBUNIT"/>
    <property type="match status" value="1"/>
</dbReference>
<dbReference type="SUPFAM" id="SSF52540">
    <property type="entry name" value="P-loop containing nucleoside triphosphate hydrolases"/>
    <property type="match status" value="1"/>
</dbReference>
<dbReference type="InterPro" id="IPR050238">
    <property type="entry name" value="DNA_Rep/Repair_Clamp_Loader"/>
</dbReference>
<dbReference type="EMBL" id="PCWS01000157">
    <property type="protein sequence ID" value="PIR07641.1"/>
    <property type="molecule type" value="Genomic_DNA"/>
</dbReference>
<evidence type="ECO:0000313" key="1">
    <source>
        <dbReference type="EMBL" id="PIR07641.1"/>
    </source>
</evidence>
<evidence type="ECO:0000313" key="2">
    <source>
        <dbReference type="Proteomes" id="UP000230707"/>
    </source>
</evidence>
<sequence>MNTFIIISENKSDIDDFVDSLIVKNRISKINITEILPEPSIGIAEIRKVKKSLNLKPYGGGKRLIILREMDKATTEAQNALLKVLEEPPVNNIIVLSCLNSNNILPTVLSRCQKVSLVQTVKQNIKSISDIENIFIKLIYSSPGDRIIISQDYSNTKEQFLEFTDNLLSLLSTFITSNKYISRISIKEIADIIRKINKARILIEKNVNYKLTLDILLLGFPTKSAHKTLDK</sequence>
<dbReference type="Pfam" id="PF13177">
    <property type="entry name" value="DNA_pol3_delta2"/>
    <property type="match status" value="1"/>
</dbReference>
<gene>
    <name evidence="1" type="ORF">COV53_07245</name>
</gene>
<proteinExistence type="predicted"/>
<evidence type="ECO:0008006" key="3">
    <source>
        <dbReference type="Google" id="ProtNLM"/>
    </source>
</evidence>
<accession>A0A2H0NFH8</accession>
<reference evidence="1 2" key="1">
    <citation type="submission" date="2017-09" db="EMBL/GenBank/DDBJ databases">
        <title>Depth-based differentiation of microbial function through sediment-hosted aquifers and enrichment of novel symbionts in the deep terrestrial subsurface.</title>
        <authorList>
            <person name="Probst A.J."/>
            <person name="Ladd B."/>
            <person name="Jarett J.K."/>
            <person name="Geller-Mcgrath D.E."/>
            <person name="Sieber C.M."/>
            <person name="Emerson J.B."/>
            <person name="Anantharaman K."/>
            <person name="Thomas B.C."/>
            <person name="Malmstrom R."/>
            <person name="Stieglmeier M."/>
            <person name="Klingl A."/>
            <person name="Woyke T."/>
            <person name="Ryan C.M."/>
            <person name="Banfield J.F."/>
        </authorList>
    </citation>
    <scope>NUCLEOTIDE SEQUENCE [LARGE SCALE GENOMIC DNA]</scope>
    <source>
        <strain evidence="1">CG11_big_fil_rev_8_21_14_0_20_37_11</strain>
    </source>
</reference>
<dbReference type="GO" id="GO:0006261">
    <property type="term" value="P:DNA-templated DNA replication"/>
    <property type="evidence" value="ECO:0007669"/>
    <property type="project" value="TreeGrafter"/>
</dbReference>